<dbReference type="AlphaFoldDB" id="A0A8H7VBG9"/>
<dbReference type="EMBL" id="JAEPRD010000005">
    <property type="protein sequence ID" value="KAG2212632.1"/>
    <property type="molecule type" value="Genomic_DNA"/>
</dbReference>
<dbReference type="GO" id="GO:0008999">
    <property type="term" value="F:protein-N-terminal-alanine acetyltransferase activity"/>
    <property type="evidence" value="ECO:0007669"/>
    <property type="project" value="TreeGrafter"/>
</dbReference>
<protein>
    <recommendedName>
        <fullName evidence="1">N-acetyltransferase domain-containing protein</fullName>
    </recommendedName>
</protein>
<dbReference type="InterPro" id="IPR000182">
    <property type="entry name" value="GNAT_dom"/>
</dbReference>
<dbReference type="PANTHER" id="PTHR43441">
    <property type="entry name" value="RIBOSOMAL-PROTEIN-SERINE ACETYLTRANSFERASE"/>
    <property type="match status" value="1"/>
</dbReference>
<proteinExistence type="predicted"/>
<dbReference type="PANTHER" id="PTHR43441:SF2">
    <property type="entry name" value="FAMILY ACETYLTRANSFERASE, PUTATIVE (AFU_ORTHOLOGUE AFUA_7G00850)-RELATED"/>
    <property type="match status" value="1"/>
</dbReference>
<dbReference type="OrthoDB" id="41238at2759"/>
<sequence>MNTFQLRDHCIGPLEGKHIRLQRLNPEEDYQELYENSHGTPQKQTIWDYLYFDTYKQPFLSAYDFKQFLLDLNNDSMWIQFVVVDKASNRKIGQINLLNIVHSHKRAELGGLWYTPEFWGTYANTESSLLLLYYLFENQKYRRAEWKCDSKNEPSKKAAIKLGYTAESIMRQHMLIKGVNRDTAYFSILDSEWEEKKRLLFKRLNYTEEDEERLSKNMMSV</sequence>
<reference evidence="2" key="1">
    <citation type="submission" date="2020-12" db="EMBL/GenBank/DDBJ databases">
        <title>Metabolic potential, ecology and presence of endohyphal bacteria is reflected in genomic diversity of Mucoromycotina.</title>
        <authorList>
            <person name="Muszewska A."/>
            <person name="Okrasinska A."/>
            <person name="Steczkiewicz K."/>
            <person name="Drgas O."/>
            <person name="Orlowska M."/>
            <person name="Perlinska-Lenart U."/>
            <person name="Aleksandrzak-Piekarczyk T."/>
            <person name="Szatraj K."/>
            <person name="Zielenkiewicz U."/>
            <person name="Pilsyk S."/>
            <person name="Malc E."/>
            <person name="Mieczkowski P."/>
            <person name="Kruszewska J.S."/>
            <person name="Biernat P."/>
            <person name="Pawlowska J."/>
        </authorList>
    </citation>
    <scope>NUCLEOTIDE SEQUENCE</scope>
    <source>
        <strain evidence="2">WA0000017839</strain>
    </source>
</reference>
<dbReference type="GO" id="GO:1990189">
    <property type="term" value="F:protein N-terminal-serine acetyltransferase activity"/>
    <property type="evidence" value="ECO:0007669"/>
    <property type="project" value="TreeGrafter"/>
</dbReference>
<dbReference type="InterPro" id="IPR051908">
    <property type="entry name" value="Ribosomal_N-acetyltransferase"/>
</dbReference>
<name>A0A8H7VBG9_9FUNG</name>
<dbReference type="InterPro" id="IPR016181">
    <property type="entry name" value="Acyl_CoA_acyltransferase"/>
</dbReference>
<dbReference type="SUPFAM" id="SSF55729">
    <property type="entry name" value="Acyl-CoA N-acyltransferases (Nat)"/>
    <property type="match status" value="1"/>
</dbReference>
<evidence type="ECO:0000259" key="1">
    <source>
        <dbReference type="Pfam" id="PF13302"/>
    </source>
</evidence>
<gene>
    <name evidence="2" type="ORF">INT47_000608</name>
</gene>
<dbReference type="Proteomes" id="UP000603453">
    <property type="component" value="Unassembled WGS sequence"/>
</dbReference>
<keyword evidence="3" id="KW-1185">Reference proteome</keyword>
<dbReference type="Pfam" id="PF13302">
    <property type="entry name" value="Acetyltransf_3"/>
    <property type="match status" value="1"/>
</dbReference>
<feature type="domain" description="N-acetyltransferase" evidence="1">
    <location>
        <begin position="20"/>
        <end position="165"/>
    </location>
</feature>
<evidence type="ECO:0000313" key="2">
    <source>
        <dbReference type="EMBL" id="KAG2212632.1"/>
    </source>
</evidence>
<organism evidence="2 3">
    <name type="scientific">Mucor saturninus</name>
    <dbReference type="NCBI Taxonomy" id="64648"/>
    <lineage>
        <taxon>Eukaryota</taxon>
        <taxon>Fungi</taxon>
        <taxon>Fungi incertae sedis</taxon>
        <taxon>Mucoromycota</taxon>
        <taxon>Mucoromycotina</taxon>
        <taxon>Mucoromycetes</taxon>
        <taxon>Mucorales</taxon>
        <taxon>Mucorineae</taxon>
        <taxon>Mucoraceae</taxon>
        <taxon>Mucor</taxon>
    </lineage>
</organism>
<dbReference type="Gene3D" id="3.40.630.30">
    <property type="match status" value="1"/>
</dbReference>
<evidence type="ECO:0000313" key="3">
    <source>
        <dbReference type="Proteomes" id="UP000603453"/>
    </source>
</evidence>
<accession>A0A8H7VBG9</accession>
<comment type="caution">
    <text evidence="2">The sequence shown here is derived from an EMBL/GenBank/DDBJ whole genome shotgun (WGS) entry which is preliminary data.</text>
</comment>